<gene>
    <name evidence="1" type="ORF">Pint_25263</name>
</gene>
<keyword evidence="2" id="KW-1185">Reference proteome</keyword>
<proteinExistence type="predicted"/>
<evidence type="ECO:0000313" key="1">
    <source>
        <dbReference type="EMBL" id="KAJ0034305.1"/>
    </source>
</evidence>
<comment type="caution">
    <text evidence="1">The sequence shown here is derived from an EMBL/GenBank/DDBJ whole genome shotgun (WGS) entry which is preliminary data.</text>
</comment>
<name>A0ACC0YB22_9ROSI</name>
<protein>
    <submittedName>
        <fullName evidence="1">Uncharacterized protein</fullName>
    </submittedName>
</protein>
<accession>A0ACC0YB22</accession>
<sequence length="106" mass="11794">MAYLRVPSIILSLLLISLSSLSFNGDLVGARHLLEIPKPELPEIPKPELPTFPHLPDIPKPELPTFPHLPEFPKPELPSFPHLPDLPKPTLPKDFPVIPTHSTINP</sequence>
<dbReference type="Proteomes" id="UP001163603">
    <property type="component" value="Chromosome 7"/>
</dbReference>
<evidence type="ECO:0000313" key="2">
    <source>
        <dbReference type="Proteomes" id="UP001163603"/>
    </source>
</evidence>
<dbReference type="EMBL" id="CM047742">
    <property type="protein sequence ID" value="KAJ0034305.1"/>
    <property type="molecule type" value="Genomic_DNA"/>
</dbReference>
<organism evidence="1 2">
    <name type="scientific">Pistacia integerrima</name>
    <dbReference type="NCBI Taxonomy" id="434235"/>
    <lineage>
        <taxon>Eukaryota</taxon>
        <taxon>Viridiplantae</taxon>
        <taxon>Streptophyta</taxon>
        <taxon>Embryophyta</taxon>
        <taxon>Tracheophyta</taxon>
        <taxon>Spermatophyta</taxon>
        <taxon>Magnoliopsida</taxon>
        <taxon>eudicotyledons</taxon>
        <taxon>Gunneridae</taxon>
        <taxon>Pentapetalae</taxon>
        <taxon>rosids</taxon>
        <taxon>malvids</taxon>
        <taxon>Sapindales</taxon>
        <taxon>Anacardiaceae</taxon>
        <taxon>Pistacia</taxon>
    </lineage>
</organism>
<reference evidence="2" key="1">
    <citation type="journal article" date="2023" name="G3 (Bethesda)">
        <title>Genome assembly and association tests identify interacting loci associated with vigor, precocity, and sex in interspecific pistachio rootstocks.</title>
        <authorList>
            <person name="Palmer W."/>
            <person name="Jacygrad E."/>
            <person name="Sagayaradj S."/>
            <person name="Cavanaugh K."/>
            <person name="Han R."/>
            <person name="Bertier L."/>
            <person name="Beede B."/>
            <person name="Kafkas S."/>
            <person name="Golino D."/>
            <person name="Preece J."/>
            <person name="Michelmore R."/>
        </authorList>
    </citation>
    <scope>NUCLEOTIDE SEQUENCE [LARGE SCALE GENOMIC DNA]</scope>
</reference>